<dbReference type="InterPro" id="IPR057448">
    <property type="entry name" value="BCL-11A_Znf_CCHC"/>
</dbReference>
<feature type="domain" description="C2H2-type" evidence="13">
    <location>
        <begin position="1184"/>
        <end position="1213"/>
    </location>
</feature>
<feature type="region of interest" description="Disordered" evidence="12">
    <location>
        <begin position="300"/>
        <end position="339"/>
    </location>
</feature>
<dbReference type="GO" id="GO:0005634">
    <property type="term" value="C:nucleus"/>
    <property type="evidence" value="ECO:0007669"/>
    <property type="project" value="UniProtKB-SubCell"/>
</dbReference>
<accession>A0AAV4DHJ2</accession>
<comment type="caution">
    <text evidence="14">The sequence shown here is derived from an EMBL/GenBank/DDBJ whole genome shotgun (WGS) entry which is preliminary data.</text>
</comment>
<feature type="domain" description="C2H2-type" evidence="13">
    <location>
        <begin position="1086"/>
        <end position="1113"/>
    </location>
</feature>
<evidence type="ECO:0000256" key="12">
    <source>
        <dbReference type="SAM" id="MobiDB-lite"/>
    </source>
</evidence>
<dbReference type="FunFam" id="3.30.160.60:FF:001437">
    <property type="entry name" value="Zinc finger protein 594"/>
    <property type="match status" value="1"/>
</dbReference>
<gene>
    <name evidence="14" type="ORF">PoB_007000500</name>
</gene>
<evidence type="ECO:0000256" key="8">
    <source>
        <dbReference type="ARBA" id="ARBA00023125"/>
    </source>
</evidence>
<evidence type="ECO:0000313" key="14">
    <source>
        <dbReference type="EMBL" id="GFO43500.1"/>
    </source>
</evidence>
<protein>
    <submittedName>
        <fullName evidence="14">Zinc finger protein 64</fullName>
    </submittedName>
</protein>
<evidence type="ECO:0000256" key="3">
    <source>
        <dbReference type="ARBA" id="ARBA00022723"/>
    </source>
</evidence>
<dbReference type="FunFam" id="3.30.160.60:FF:000630">
    <property type="entry name" value="Zinc finger protein 180"/>
    <property type="match status" value="1"/>
</dbReference>
<feature type="compositionally biased region" description="Polar residues" evidence="12">
    <location>
        <begin position="170"/>
        <end position="180"/>
    </location>
</feature>
<evidence type="ECO:0000256" key="4">
    <source>
        <dbReference type="ARBA" id="ARBA00022737"/>
    </source>
</evidence>
<dbReference type="FunFam" id="3.30.160.60:FF:000255">
    <property type="entry name" value="Zinc finger and AT-hook domain containing"/>
    <property type="match status" value="1"/>
</dbReference>
<feature type="region of interest" description="Disordered" evidence="12">
    <location>
        <begin position="636"/>
        <end position="667"/>
    </location>
</feature>
<keyword evidence="15" id="KW-1185">Reference proteome</keyword>
<sequence>MAPEKNSQDIHICGSCRTEFSDILEFIQHKKNSCGSREINVHPQASQLTVQETAEEKTDTESSSATYTVKASDSLSSNIPVAIGSHEEPESLHHKTFFMSDSPENGVLTSEAINSTGDHTVYLPLEQLCKGDNSMVRYYPYQSFSPGTQVSQNKNCLQLRQNKTSEEESMPSQPNSSQKGQADRFSTDGIAVYIVSPKSFASTAITPQETLHSNCHVQVSKASDMSVQRETTRTVVSMKNGLSGYEQAKKLCLKMECRPSCAQDSSRCIFPESGLASGSDNSTPCPEDLEVGQISASMLEQQAPRAPQGSGRTFPSGNSSSSAAAENSPNTSNQFPPYTDTGSACTVTVSLPAAHRAGLSYIRQNTASAPTVVSFTDEREKRGRLQGLSDDLLENLNTDSPARNLSSDVVFQRTNISKAKSTNCTSSSSSLPVQQLPLTGFKAVFTSPSRSGHRLSPAQDVDLILSDTSKISHHMLKGLVHSQDSQNFSSSRNTTIYKNISAAAKVPRNLNNGGISQNFVPQSFSQKLGLKRGAERQITFDNGEIPTLKENKRIAISSQSKSYSHAAPVMNYTTGDTFSQKLPLNSVPGLNSITSNIKQNPVRTPNSVTSTNTSITAITPLLGQQVIAIKKSPVQTKPSHACPKDHSVTPMSVCSSHPQHEKPVTTQTNSETVMVYKNGDGNVVMAPKNVHAMLPSHQLNHNNNSGTVQYYPVLSQIVMPSNLPDQSSQQVLLQLQGGEHQFQQEHGNNPISNVIGASSLERSVESREITCPISIPLKHKKLTNSAQSVVYMQTPQVSSSIPCPPPLIFHGATSAVPPTSVKTRTLTARENVNTSVSREPYIIKPKKRLGKQIAPNLDLVSPLWQPGLDEEAKSCTQIQESKKERRFTCKFDKCRYSSSLYKDIERHTRTHTGERPFRCHQCGKTFNRSDKLIVHQRWHEGTKPFQCNFCDYKTLESGSLKKHLRIHSNERPYKCQVCPYASRNSSHLIVHLRTHTGDAPFICSVCNAQFKINSDLKRHMRTHTGEKPFKCDHCDYRSTNKGNLKTHVRINHSKAHEQCCEHCDFTSSSRKRLREHSKTHDPSRVFRCQQCTHTCSSAKALRAHLCIHDTVKPYQCSFCPYSCKQSGNLKKHVQNLHMDKLQKTSGRHKGKKRQMHYRSAESRDGPKSKVKVQSEKHVEHFKQHKCTQCGCGFVRIDSLRSHMNQHKHAKEQEVGLRSKRHKTSPLQKSVSSKLSPSLVCSGTKPLASSPFQPGRHKTSMQYIAAAASKLFEENYMSPEQATSVRSGDKGCDQLHSDARFSSRKGDNAHSSAPTFTAMEANGVQQLSLALTLSKSQNRSDIQPERELYAASVQEQQHLPWEHGSYTISLQASPNKVCHIDKSSFDMHSVVEPTSLSPQTSPISLQNKLSNNRLGLVSNSTERVCQQTNLPGSFVRQCSDNSAQQGKQQHQLVIGNQLEQPITQQLAATDTAMIKLKAAKDVKQSLVFTHQEEDTSSQEASFNFQLVPQVLTPQADSSQTSVLAQHVMHPVVVPQAQAQVQPVQHIQIVWQGVAATTAQSEVAGLPASQQHIMLQDCGPNQVEVLSIPYNQLRAGPTSGQIPAGTKVFQVASSTGSISYEPEQAQQVFGQHREAGNNNQRRTVNPHNNNLIRESIIEGVKVSDKFQNLRGERKVEKVVLEQTGPADT</sequence>
<feature type="compositionally biased region" description="Low complexity" evidence="12">
    <location>
        <begin position="316"/>
        <end position="333"/>
    </location>
</feature>
<dbReference type="Pfam" id="PF00096">
    <property type="entry name" value="zf-C2H2"/>
    <property type="match status" value="4"/>
</dbReference>
<keyword evidence="10" id="KW-0539">Nucleus</keyword>
<dbReference type="GO" id="GO:0003677">
    <property type="term" value="F:DNA binding"/>
    <property type="evidence" value="ECO:0007669"/>
    <property type="project" value="UniProtKB-KW"/>
</dbReference>
<feature type="domain" description="C2H2-type" evidence="13">
    <location>
        <begin position="973"/>
        <end position="1000"/>
    </location>
</feature>
<keyword evidence="3" id="KW-0479">Metal-binding</keyword>
<feature type="region of interest" description="Disordered" evidence="12">
    <location>
        <begin position="1140"/>
        <end position="1169"/>
    </location>
</feature>
<evidence type="ECO:0000256" key="9">
    <source>
        <dbReference type="ARBA" id="ARBA00023163"/>
    </source>
</evidence>
<dbReference type="Gene3D" id="3.30.160.60">
    <property type="entry name" value="Classic Zinc Finger"/>
    <property type="match status" value="6"/>
</dbReference>
<keyword evidence="5 11" id="KW-0863">Zinc-finger</keyword>
<comment type="subcellular location">
    <subcellularLocation>
        <location evidence="1">Nucleus</location>
    </subcellularLocation>
</comment>
<keyword evidence="6" id="KW-0862">Zinc</keyword>
<dbReference type="InterPro" id="IPR050758">
    <property type="entry name" value="Znf_C2H2-type"/>
</dbReference>
<dbReference type="Proteomes" id="UP000735302">
    <property type="component" value="Unassembled WGS sequence"/>
</dbReference>
<feature type="compositionally biased region" description="Basic and acidic residues" evidence="12">
    <location>
        <begin position="1286"/>
        <end position="1307"/>
    </location>
</feature>
<dbReference type="PROSITE" id="PS00028">
    <property type="entry name" value="ZINC_FINGER_C2H2_1"/>
    <property type="match status" value="5"/>
</dbReference>
<feature type="compositionally biased region" description="Low complexity" evidence="12">
    <location>
        <begin position="1224"/>
        <end position="1239"/>
    </location>
</feature>
<name>A0AAV4DHJ2_9GAST</name>
<dbReference type="InterPro" id="IPR013087">
    <property type="entry name" value="Znf_C2H2_type"/>
</dbReference>
<feature type="region of interest" description="Disordered" evidence="12">
    <location>
        <begin position="161"/>
        <end position="183"/>
    </location>
</feature>
<proteinExistence type="inferred from homology"/>
<feature type="compositionally biased region" description="Basic and acidic residues" evidence="12">
    <location>
        <begin position="1158"/>
        <end position="1169"/>
    </location>
</feature>
<feature type="domain" description="C2H2-type" evidence="13">
    <location>
        <begin position="945"/>
        <end position="972"/>
    </location>
</feature>
<dbReference type="PANTHER" id="PTHR23234:SF10">
    <property type="entry name" value="RIKEN CDNA 6720489N17 GENE-RELATED"/>
    <property type="match status" value="1"/>
</dbReference>
<dbReference type="GO" id="GO:0008270">
    <property type="term" value="F:zinc ion binding"/>
    <property type="evidence" value="ECO:0007669"/>
    <property type="project" value="UniProtKB-KW"/>
</dbReference>
<dbReference type="PANTHER" id="PTHR23234">
    <property type="entry name" value="ZNF44 PROTEIN"/>
    <property type="match status" value="1"/>
</dbReference>
<evidence type="ECO:0000256" key="7">
    <source>
        <dbReference type="ARBA" id="ARBA00023015"/>
    </source>
</evidence>
<dbReference type="FunFam" id="3.30.160.60:FF:000325">
    <property type="entry name" value="ZFP90 zinc finger protein"/>
    <property type="match status" value="1"/>
</dbReference>
<dbReference type="FunFam" id="3.30.160.60:FF:000412">
    <property type="entry name" value="zinc finger protein 64 isoform X1"/>
    <property type="match status" value="1"/>
</dbReference>
<feature type="domain" description="C2H2-type" evidence="13">
    <location>
        <begin position="917"/>
        <end position="944"/>
    </location>
</feature>
<comment type="similarity">
    <text evidence="2">Belongs to the krueppel C2H2-type zinc-finger protein family.</text>
</comment>
<organism evidence="14 15">
    <name type="scientific">Plakobranchus ocellatus</name>
    <dbReference type="NCBI Taxonomy" id="259542"/>
    <lineage>
        <taxon>Eukaryota</taxon>
        <taxon>Metazoa</taxon>
        <taxon>Spiralia</taxon>
        <taxon>Lophotrochozoa</taxon>
        <taxon>Mollusca</taxon>
        <taxon>Gastropoda</taxon>
        <taxon>Heterobranchia</taxon>
        <taxon>Euthyneura</taxon>
        <taxon>Panpulmonata</taxon>
        <taxon>Sacoglossa</taxon>
        <taxon>Placobranchoidea</taxon>
        <taxon>Plakobranchidae</taxon>
        <taxon>Plakobranchus</taxon>
    </lineage>
</organism>
<evidence type="ECO:0000256" key="2">
    <source>
        <dbReference type="ARBA" id="ARBA00006991"/>
    </source>
</evidence>
<reference evidence="14 15" key="1">
    <citation type="journal article" date="2021" name="Elife">
        <title>Chloroplast acquisition without the gene transfer in kleptoplastic sea slugs, Plakobranchus ocellatus.</title>
        <authorList>
            <person name="Maeda T."/>
            <person name="Takahashi S."/>
            <person name="Yoshida T."/>
            <person name="Shimamura S."/>
            <person name="Takaki Y."/>
            <person name="Nagai Y."/>
            <person name="Toyoda A."/>
            <person name="Suzuki Y."/>
            <person name="Arimoto A."/>
            <person name="Ishii H."/>
            <person name="Satoh N."/>
            <person name="Nishiyama T."/>
            <person name="Hasebe M."/>
            <person name="Maruyama T."/>
            <person name="Minagawa J."/>
            <person name="Obokata J."/>
            <person name="Shigenobu S."/>
        </authorList>
    </citation>
    <scope>NUCLEOTIDE SEQUENCE [LARGE SCALE GENOMIC DNA]</scope>
</reference>
<feature type="domain" description="C2H2-type" evidence="13">
    <location>
        <begin position="887"/>
        <end position="916"/>
    </location>
</feature>
<keyword evidence="7" id="KW-0805">Transcription regulation</keyword>
<evidence type="ECO:0000256" key="1">
    <source>
        <dbReference type="ARBA" id="ARBA00004123"/>
    </source>
</evidence>
<feature type="compositionally biased region" description="Basic residues" evidence="12">
    <location>
        <begin position="1145"/>
        <end position="1156"/>
    </location>
</feature>
<evidence type="ECO:0000256" key="5">
    <source>
        <dbReference type="ARBA" id="ARBA00022771"/>
    </source>
</evidence>
<feature type="domain" description="C2H2-type" evidence="13">
    <location>
        <begin position="1029"/>
        <end position="1057"/>
    </location>
</feature>
<keyword evidence="4" id="KW-0677">Repeat</keyword>
<dbReference type="Pfam" id="PF25491">
    <property type="entry name" value="CCHC_BCL-11A"/>
    <property type="match status" value="1"/>
</dbReference>
<dbReference type="SUPFAM" id="SSF57667">
    <property type="entry name" value="beta-beta-alpha zinc fingers"/>
    <property type="match status" value="5"/>
</dbReference>
<feature type="region of interest" description="Disordered" evidence="12">
    <location>
        <begin position="47"/>
        <end position="69"/>
    </location>
</feature>
<evidence type="ECO:0000256" key="10">
    <source>
        <dbReference type="ARBA" id="ARBA00023242"/>
    </source>
</evidence>
<keyword evidence="9" id="KW-0804">Transcription</keyword>
<dbReference type="SMART" id="SM00355">
    <property type="entry name" value="ZnF_C2H2"/>
    <property type="match status" value="11"/>
</dbReference>
<keyword evidence="8" id="KW-0238">DNA-binding</keyword>
<feature type="region of interest" description="Disordered" evidence="12">
    <location>
        <begin position="1205"/>
        <end position="1239"/>
    </location>
</feature>
<dbReference type="InterPro" id="IPR036236">
    <property type="entry name" value="Znf_C2H2_sf"/>
</dbReference>
<evidence type="ECO:0000256" key="11">
    <source>
        <dbReference type="PROSITE-ProRule" id="PRU00042"/>
    </source>
</evidence>
<evidence type="ECO:0000259" key="13">
    <source>
        <dbReference type="PROSITE" id="PS50157"/>
    </source>
</evidence>
<feature type="domain" description="C2H2-type" evidence="13">
    <location>
        <begin position="1001"/>
        <end position="1028"/>
    </location>
</feature>
<dbReference type="EMBL" id="BLXT01007882">
    <property type="protein sequence ID" value="GFO43500.1"/>
    <property type="molecule type" value="Genomic_DNA"/>
</dbReference>
<evidence type="ECO:0000256" key="6">
    <source>
        <dbReference type="ARBA" id="ARBA00022833"/>
    </source>
</evidence>
<feature type="region of interest" description="Disordered" evidence="12">
    <location>
        <begin position="1279"/>
        <end position="1313"/>
    </location>
</feature>
<feature type="domain" description="C2H2-type" evidence="13">
    <location>
        <begin position="1114"/>
        <end position="1142"/>
    </location>
</feature>
<evidence type="ECO:0000313" key="15">
    <source>
        <dbReference type="Proteomes" id="UP000735302"/>
    </source>
</evidence>
<dbReference type="PROSITE" id="PS50157">
    <property type="entry name" value="ZINC_FINGER_C2H2_2"/>
    <property type="match status" value="9"/>
</dbReference>